<sequence>MRLPACSTFKVPLAVMAYDSGILKDENLPVFKWDGQKRMIDAWNQNQTPTMWMRESAVWVSQEITPKLGIKKIEQYLKDFNYGNHDMSGGLKYAWLTPAPFIADSMGNTLKVSALEQVSFLEKLWQGELKASSQSQILTQKIMAQDVSPRGYTLVGKTGSGFSDSHHDLRLGWYVGHLEKGDREYIVVVNFSDKQKVPAGTFAGREAKEMAINLLSEKKLW</sequence>
<dbReference type="Proteomes" id="UP001324634">
    <property type="component" value="Chromosome"/>
</dbReference>
<dbReference type="EC" id="3.5.2.6" evidence="3"/>
<protein>
    <recommendedName>
        <fullName evidence="3">beta-lactamase</fullName>
        <ecNumber evidence="3">3.5.2.6</ecNumber>
    </recommendedName>
</protein>
<organism evidence="8 9">
    <name type="scientific">Peredibacter starrii</name>
    <dbReference type="NCBI Taxonomy" id="28202"/>
    <lineage>
        <taxon>Bacteria</taxon>
        <taxon>Pseudomonadati</taxon>
        <taxon>Bdellovibrionota</taxon>
        <taxon>Bacteriovoracia</taxon>
        <taxon>Bacteriovoracales</taxon>
        <taxon>Bacteriovoracaceae</taxon>
        <taxon>Peredibacter</taxon>
    </lineage>
</organism>
<dbReference type="GO" id="GO:0005886">
    <property type="term" value="C:plasma membrane"/>
    <property type="evidence" value="ECO:0007669"/>
    <property type="project" value="TreeGrafter"/>
</dbReference>
<dbReference type="AlphaFoldDB" id="A0AAX4HQU6"/>
<dbReference type="PANTHER" id="PTHR30627:SF6">
    <property type="entry name" value="BETA-LACTAMASE YBXI-RELATED"/>
    <property type="match status" value="1"/>
</dbReference>
<dbReference type="RefSeq" id="WP_321395967.1">
    <property type="nucleotide sequence ID" value="NZ_CP139487.1"/>
</dbReference>
<dbReference type="InterPro" id="IPR001460">
    <property type="entry name" value="PCN-bd_Tpept"/>
</dbReference>
<dbReference type="InterPro" id="IPR012338">
    <property type="entry name" value="Beta-lactam/transpept-like"/>
</dbReference>
<keyword evidence="4" id="KW-0732">Signal</keyword>
<evidence type="ECO:0000313" key="9">
    <source>
        <dbReference type="Proteomes" id="UP001324634"/>
    </source>
</evidence>
<evidence type="ECO:0000256" key="5">
    <source>
        <dbReference type="ARBA" id="ARBA00022801"/>
    </source>
</evidence>
<evidence type="ECO:0000256" key="4">
    <source>
        <dbReference type="ARBA" id="ARBA00022729"/>
    </source>
</evidence>
<dbReference type="KEGG" id="psti:SOO65_01750"/>
<accession>A0AAX4HQU6</accession>
<evidence type="ECO:0000259" key="7">
    <source>
        <dbReference type="Pfam" id="PF00905"/>
    </source>
</evidence>
<proteinExistence type="inferred from homology"/>
<keyword evidence="9" id="KW-1185">Reference proteome</keyword>
<dbReference type="InterPro" id="IPR050515">
    <property type="entry name" value="Beta-lactam/transpept"/>
</dbReference>
<dbReference type="GO" id="GO:0008800">
    <property type="term" value="F:beta-lactamase activity"/>
    <property type="evidence" value="ECO:0007669"/>
    <property type="project" value="UniProtKB-EC"/>
</dbReference>
<comment type="catalytic activity">
    <reaction evidence="1">
        <text>a beta-lactam + H2O = a substituted beta-amino acid</text>
        <dbReference type="Rhea" id="RHEA:20401"/>
        <dbReference type="ChEBI" id="CHEBI:15377"/>
        <dbReference type="ChEBI" id="CHEBI:35627"/>
        <dbReference type="ChEBI" id="CHEBI:140347"/>
        <dbReference type="EC" id="3.5.2.6"/>
    </reaction>
</comment>
<dbReference type="GO" id="GO:0046677">
    <property type="term" value="P:response to antibiotic"/>
    <property type="evidence" value="ECO:0007669"/>
    <property type="project" value="UniProtKB-KW"/>
</dbReference>
<evidence type="ECO:0000256" key="1">
    <source>
        <dbReference type="ARBA" id="ARBA00001526"/>
    </source>
</evidence>
<evidence type="ECO:0000256" key="6">
    <source>
        <dbReference type="ARBA" id="ARBA00023251"/>
    </source>
</evidence>
<feature type="domain" description="Penicillin-binding protein transpeptidase" evidence="7">
    <location>
        <begin position="7"/>
        <end position="211"/>
    </location>
</feature>
<dbReference type="PANTHER" id="PTHR30627">
    <property type="entry name" value="PEPTIDOGLYCAN D,D-TRANSPEPTIDASE"/>
    <property type="match status" value="1"/>
</dbReference>
<keyword evidence="5" id="KW-0378">Hydrolase</keyword>
<evidence type="ECO:0000313" key="8">
    <source>
        <dbReference type="EMBL" id="WPU65461.1"/>
    </source>
</evidence>
<dbReference type="SUPFAM" id="SSF56601">
    <property type="entry name" value="beta-lactamase/transpeptidase-like"/>
    <property type="match status" value="1"/>
</dbReference>
<evidence type="ECO:0000256" key="3">
    <source>
        <dbReference type="ARBA" id="ARBA00012865"/>
    </source>
</evidence>
<reference evidence="8 9" key="1">
    <citation type="submission" date="2023-11" db="EMBL/GenBank/DDBJ databases">
        <title>Peredibacter starrii A3.12.</title>
        <authorList>
            <person name="Mitchell R.J."/>
        </authorList>
    </citation>
    <scope>NUCLEOTIDE SEQUENCE [LARGE SCALE GENOMIC DNA]</scope>
    <source>
        <strain evidence="8 9">A3.12</strain>
    </source>
</reference>
<comment type="similarity">
    <text evidence="2">Belongs to the class-D beta-lactamase family.</text>
</comment>
<name>A0AAX4HQU6_9BACT</name>
<evidence type="ECO:0000256" key="2">
    <source>
        <dbReference type="ARBA" id="ARBA00007898"/>
    </source>
</evidence>
<dbReference type="GO" id="GO:0071555">
    <property type="term" value="P:cell wall organization"/>
    <property type="evidence" value="ECO:0007669"/>
    <property type="project" value="TreeGrafter"/>
</dbReference>
<dbReference type="EMBL" id="CP139487">
    <property type="protein sequence ID" value="WPU65461.1"/>
    <property type="molecule type" value="Genomic_DNA"/>
</dbReference>
<dbReference type="Gene3D" id="3.40.710.10">
    <property type="entry name" value="DD-peptidase/beta-lactamase superfamily"/>
    <property type="match status" value="1"/>
</dbReference>
<dbReference type="Pfam" id="PF00905">
    <property type="entry name" value="Transpeptidase"/>
    <property type="match status" value="1"/>
</dbReference>
<dbReference type="GO" id="GO:0008658">
    <property type="term" value="F:penicillin binding"/>
    <property type="evidence" value="ECO:0007669"/>
    <property type="project" value="InterPro"/>
</dbReference>
<gene>
    <name evidence="8" type="ORF">SOO65_01750</name>
</gene>
<keyword evidence="6" id="KW-0046">Antibiotic resistance</keyword>